<dbReference type="SUPFAM" id="SSF53335">
    <property type="entry name" value="S-adenosyl-L-methionine-dependent methyltransferases"/>
    <property type="match status" value="1"/>
</dbReference>
<dbReference type="Gene3D" id="3.40.50.300">
    <property type="entry name" value="P-loop containing nucleotide triphosphate hydrolases"/>
    <property type="match status" value="1"/>
</dbReference>
<dbReference type="GO" id="GO:0015031">
    <property type="term" value="P:protein transport"/>
    <property type="evidence" value="ECO:0007669"/>
    <property type="project" value="UniProtKB-KW"/>
</dbReference>
<dbReference type="STRING" id="7167.A0A182FCT5"/>
<evidence type="ECO:0000256" key="1">
    <source>
        <dbReference type="ARBA" id="ARBA00006270"/>
    </source>
</evidence>
<keyword evidence="7" id="KW-0449">Lipoprotein</keyword>
<keyword evidence="13" id="KW-1185">Reference proteome</keyword>
<dbReference type="GO" id="GO:0003924">
    <property type="term" value="F:GTPase activity"/>
    <property type="evidence" value="ECO:0007669"/>
    <property type="project" value="InterPro"/>
</dbReference>
<evidence type="ECO:0000256" key="4">
    <source>
        <dbReference type="ARBA" id="ARBA00022741"/>
    </source>
</evidence>
<dbReference type="SMART" id="SM00174">
    <property type="entry name" value="RHO"/>
    <property type="match status" value="1"/>
</dbReference>
<dbReference type="CDD" id="cd01865">
    <property type="entry name" value="Rab3"/>
    <property type="match status" value="1"/>
</dbReference>
<keyword evidence="5" id="KW-0653">Protein transport</keyword>
<reference evidence="12 13" key="1">
    <citation type="journal article" date="2017" name="G3 (Bethesda)">
        <title>The Physical Genome Mapping of Anopheles albimanus Corrected Scaffold Misassemblies and Identified Interarm Rearrangements in Genus Anopheles.</title>
        <authorList>
            <person name="Artemov G.N."/>
            <person name="Peery A.N."/>
            <person name="Jiang X."/>
            <person name="Tu Z."/>
            <person name="Stegniy V.N."/>
            <person name="Sharakhova M.V."/>
            <person name="Sharakhov I.V."/>
        </authorList>
    </citation>
    <scope>NUCLEOTIDE SEQUENCE [LARGE SCALE GENOMIC DNA]</scope>
    <source>
        <strain evidence="12 13">ALBI9_A</strain>
    </source>
</reference>
<dbReference type="PANTHER" id="PTHR47980">
    <property type="entry name" value="LD44762P"/>
    <property type="match status" value="1"/>
</dbReference>
<evidence type="ECO:0000256" key="3">
    <source>
        <dbReference type="ARBA" id="ARBA00022481"/>
    </source>
</evidence>
<dbReference type="InterPro" id="IPR027417">
    <property type="entry name" value="P-loop_NTPase"/>
</dbReference>
<dbReference type="InterPro" id="IPR029063">
    <property type="entry name" value="SAM-dependent_MTases_sf"/>
</dbReference>
<evidence type="ECO:0000256" key="7">
    <source>
        <dbReference type="ARBA" id="ARBA00023288"/>
    </source>
</evidence>
<dbReference type="AlphaFoldDB" id="A0A182FCT5"/>
<sequence length="520" mass="58800">MNRANLYQQANGVQRRDAMEILKEYAPLLGTSGQQAASDTETTASLLDIGCGSGDVLVDYVLPVLCRGSGSGTPGKVMATDVSEQMVRYARESYKHLATVSFERLDIGAKLDAQTLAQYGQFSHVTSFYCLHWVQNQFNAFSNIYNLLKPGGDCLLVFLANNPIFDIYNQLSRSPKWTKYMYDVEKYISPYQYCENPAGEIEDLLCTVGFEHYQIQVRDKLYVYEGLDNLKRAVLAVNPFSERMPPDLQDKFLVDYIAVVRQMYLSKECSNENECNLQFISPYKLVIVYAKKQEGRTHGMAGGGDPKWQKDASDQNFDYMFKLLIIGNSSVGKTSFLFRYADDSFTSAFVSTVGIDFKVKTVFRHDKRVKLQIWDTAGQERYRTITTAYYRGAMGFILMYDITNEESFNSVQDWVTQIKTYSWDNAQVILVGNKCDMESERVISFERGKQLADQLGVEFFETSAKENVNVKNVFERLVDIICDKMSESLDSDPTLVAGGPKGQRLTDQPGQGPPTANCNC</sequence>
<dbReference type="Pfam" id="PF08242">
    <property type="entry name" value="Methyltransf_12"/>
    <property type="match status" value="1"/>
</dbReference>
<evidence type="ECO:0000259" key="11">
    <source>
        <dbReference type="Pfam" id="PF08242"/>
    </source>
</evidence>
<evidence type="ECO:0000256" key="2">
    <source>
        <dbReference type="ARBA" id="ARBA00022448"/>
    </source>
</evidence>
<dbReference type="SMART" id="SM00175">
    <property type="entry name" value="RAB"/>
    <property type="match status" value="1"/>
</dbReference>
<dbReference type="PRINTS" id="PR00449">
    <property type="entry name" value="RASTRNSFRMNG"/>
</dbReference>
<dbReference type="InterPro" id="IPR005225">
    <property type="entry name" value="Small_GTP-bd"/>
</dbReference>
<dbReference type="FunFam" id="3.40.50.300:FF:000206">
    <property type="entry name" value="Ras-related protein Rab-3C"/>
    <property type="match status" value="1"/>
</dbReference>
<evidence type="ECO:0000256" key="10">
    <source>
        <dbReference type="SAM" id="MobiDB-lite"/>
    </source>
</evidence>
<dbReference type="SMART" id="SM00176">
    <property type="entry name" value="RAN"/>
    <property type="match status" value="1"/>
</dbReference>
<dbReference type="InterPro" id="IPR037872">
    <property type="entry name" value="Rab3"/>
</dbReference>
<evidence type="ECO:0000256" key="6">
    <source>
        <dbReference type="ARBA" id="ARBA00023134"/>
    </source>
</evidence>
<dbReference type="VEuPathDB" id="VectorBase:AALB20_031692"/>
<reference evidence="12" key="2">
    <citation type="submission" date="2022-08" db="UniProtKB">
        <authorList>
            <consortium name="EnsemblMetazoa"/>
        </authorList>
    </citation>
    <scope>IDENTIFICATION</scope>
    <source>
        <strain evidence="12">STECLA/ALBI9_A</strain>
    </source>
</reference>
<evidence type="ECO:0000256" key="8">
    <source>
        <dbReference type="ARBA" id="ARBA00023289"/>
    </source>
</evidence>
<proteinExistence type="inferred from homology"/>
<dbReference type="VEuPathDB" id="VectorBase:AALB20_029527"/>
<dbReference type="InterPro" id="IPR050305">
    <property type="entry name" value="Small_GTPase_Rab"/>
</dbReference>
<accession>A0A182FCT5</accession>
<keyword evidence="8" id="KW-0636">Prenylation</keyword>
<evidence type="ECO:0000256" key="5">
    <source>
        <dbReference type="ARBA" id="ARBA00022927"/>
    </source>
</evidence>
<dbReference type="EnsemblMetazoa" id="AALB004321-RA">
    <property type="protein sequence ID" value="AALB004321-PA"/>
    <property type="gene ID" value="AALB004321"/>
</dbReference>
<organism evidence="12 13">
    <name type="scientific">Anopheles albimanus</name>
    <name type="common">New world malaria mosquito</name>
    <dbReference type="NCBI Taxonomy" id="7167"/>
    <lineage>
        <taxon>Eukaryota</taxon>
        <taxon>Metazoa</taxon>
        <taxon>Ecdysozoa</taxon>
        <taxon>Arthropoda</taxon>
        <taxon>Hexapoda</taxon>
        <taxon>Insecta</taxon>
        <taxon>Pterygota</taxon>
        <taxon>Neoptera</taxon>
        <taxon>Endopterygota</taxon>
        <taxon>Diptera</taxon>
        <taxon>Nematocera</taxon>
        <taxon>Culicoidea</taxon>
        <taxon>Culicidae</taxon>
        <taxon>Anophelinae</taxon>
        <taxon>Anopheles</taxon>
    </lineage>
</organism>
<keyword evidence="3" id="KW-0488">Methylation</keyword>
<dbReference type="SMART" id="SM00173">
    <property type="entry name" value="RAS"/>
    <property type="match status" value="1"/>
</dbReference>
<dbReference type="Gene3D" id="3.40.50.150">
    <property type="entry name" value="Vaccinia Virus protein VP39"/>
    <property type="match status" value="1"/>
</dbReference>
<evidence type="ECO:0000313" key="12">
    <source>
        <dbReference type="EnsemblMetazoa" id="AALB004321-PA"/>
    </source>
</evidence>
<dbReference type="PROSITE" id="PS51420">
    <property type="entry name" value="RHO"/>
    <property type="match status" value="1"/>
</dbReference>
<dbReference type="InterPro" id="IPR013217">
    <property type="entry name" value="Methyltransf_12"/>
</dbReference>
<feature type="compositionally biased region" description="Polar residues" evidence="10">
    <location>
        <begin position="505"/>
        <end position="520"/>
    </location>
</feature>
<dbReference type="NCBIfam" id="TIGR00231">
    <property type="entry name" value="small_GTP"/>
    <property type="match status" value="1"/>
</dbReference>
<dbReference type="SUPFAM" id="SSF52540">
    <property type="entry name" value="P-loop containing nucleoside triphosphate hydrolases"/>
    <property type="match status" value="1"/>
</dbReference>
<dbReference type="PROSITE" id="PS51421">
    <property type="entry name" value="RAS"/>
    <property type="match status" value="1"/>
</dbReference>
<keyword evidence="2" id="KW-0813">Transport</keyword>
<dbReference type="Proteomes" id="UP000069272">
    <property type="component" value="Chromosome 3L"/>
</dbReference>
<dbReference type="CDD" id="cd02440">
    <property type="entry name" value="AdoMet_MTases"/>
    <property type="match status" value="1"/>
</dbReference>
<dbReference type="VEuPathDB" id="VectorBase:AALB004321"/>
<dbReference type="InterPro" id="IPR001806">
    <property type="entry name" value="Small_GTPase"/>
</dbReference>
<protein>
    <recommendedName>
        <fullName evidence="9">Ras-related protein Rab-3</fullName>
    </recommendedName>
</protein>
<dbReference type="PROSITE" id="PS51419">
    <property type="entry name" value="RAB"/>
    <property type="match status" value="1"/>
</dbReference>
<evidence type="ECO:0000313" key="13">
    <source>
        <dbReference type="Proteomes" id="UP000069272"/>
    </source>
</evidence>
<evidence type="ECO:0000256" key="9">
    <source>
        <dbReference type="ARBA" id="ARBA00067102"/>
    </source>
</evidence>
<feature type="region of interest" description="Disordered" evidence="10">
    <location>
        <begin position="492"/>
        <end position="520"/>
    </location>
</feature>
<feature type="domain" description="Methyltransferase type 12" evidence="11">
    <location>
        <begin position="47"/>
        <end position="153"/>
    </location>
</feature>
<keyword evidence="6" id="KW-0342">GTP-binding</keyword>
<comment type="similarity">
    <text evidence="1">Belongs to the small GTPase superfamily. Rab family.</text>
</comment>
<keyword evidence="4" id="KW-0547">Nucleotide-binding</keyword>
<name>A0A182FCT5_ANOAL</name>
<dbReference type="Pfam" id="PF00071">
    <property type="entry name" value="Ras"/>
    <property type="match status" value="1"/>
</dbReference>
<dbReference type="GO" id="GO:0005525">
    <property type="term" value="F:GTP binding"/>
    <property type="evidence" value="ECO:0007669"/>
    <property type="project" value="UniProtKB-KW"/>
</dbReference>